<dbReference type="PANTHER" id="PTHR11985:SF31">
    <property type="entry name" value="GLYCEROL-3-PHOSPHATE DEHYDROGENASE 2"/>
    <property type="match status" value="1"/>
</dbReference>
<name>A0ABW2C4N9_9PSEU</name>
<feature type="domain" description="Alpha-glycerophosphate oxidase C-terminal" evidence="8">
    <location>
        <begin position="400"/>
        <end position="524"/>
    </location>
</feature>
<dbReference type="SUPFAM" id="SSF51905">
    <property type="entry name" value="FAD/NAD(P)-binding domain"/>
    <property type="match status" value="1"/>
</dbReference>
<comment type="caution">
    <text evidence="9">The sequence shown here is derived from an EMBL/GenBank/DDBJ whole genome shotgun (WGS) entry which is preliminary data.</text>
</comment>
<dbReference type="Gene3D" id="3.50.50.60">
    <property type="entry name" value="FAD/NAD(P)-binding domain"/>
    <property type="match status" value="1"/>
</dbReference>
<accession>A0ABW2C4N9</accession>
<keyword evidence="3 6" id="KW-0285">Flavoprotein</keyword>
<comment type="similarity">
    <text evidence="2 6">Belongs to the FAD-dependent glycerol-3-phosphate dehydrogenase family.</text>
</comment>
<dbReference type="PROSITE" id="PS00978">
    <property type="entry name" value="FAD_G3PDH_2"/>
    <property type="match status" value="1"/>
</dbReference>
<evidence type="ECO:0000313" key="10">
    <source>
        <dbReference type="Proteomes" id="UP001596337"/>
    </source>
</evidence>
<comment type="cofactor">
    <cofactor evidence="1 6">
        <name>FAD</name>
        <dbReference type="ChEBI" id="CHEBI:57692"/>
    </cofactor>
</comment>
<proteinExistence type="inferred from homology"/>
<gene>
    <name evidence="9" type="ORF">ACFQGD_24390</name>
</gene>
<dbReference type="EC" id="1.1.5.3" evidence="6"/>
<protein>
    <recommendedName>
        <fullName evidence="6">Glycerol-3-phosphate dehydrogenase</fullName>
        <ecNumber evidence="6">1.1.5.3</ecNumber>
    </recommendedName>
</protein>
<dbReference type="PANTHER" id="PTHR11985">
    <property type="entry name" value="GLYCEROL-3-PHOSPHATE DEHYDROGENASE"/>
    <property type="match status" value="1"/>
</dbReference>
<dbReference type="InterPro" id="IPR038299">
    <property type="entry name" value="DAO_C_sf"/>
</dbReference>
<organism evidence="9 10">
    <name type="scientific">Haloechinothrix salitolerans</name>
    <dbReference type="NCBI Taxonomy" id="926830"/>
    <lineage>
        <taxon>Bacteria</taxon>
        <taxon>Bacillati</taxon>
        <taxon>Actinomycetota</taxon>
        <taxon>Actinomycetes</taxon>
        <taxon>Pseudonocardiales</taxon>
        <taxon>Pseudonocardiaceae</taxon>
        <taxon>Haloechinothrix</taxon>
    </lineage>
</organism>
<evidence type="ECO:0000259" key="8">
    <source>
        <dbReference type="Pfam" id="PF16901"/>
    </source>
</evidence>
<dbReference type="PROSITE" id="PS00977">
    <property type="entry name" value="FAD_G3PDH_1"/>
    <property type="match status" value="1"/>
</dbReference>
<evidence type="ECO:0000256" key="2">
    <source>
        <dbReference type="ARBA" id="ARBA00007330"/>
    </source>
</evidence>
<dbReference type="GO" id="GO:0016491">
    <property type="term" value="F:oxidoreductase activity"/>
    <property type="evidence" value="ECO:0007669"/>
    <property type="project" value="UniProtKB-KW"/>
</dbReference>
<dbReference type="InterPro" id="IPR031656">
    <property type="entry name" value="DAO_C"/>
</dbReference>
<evidence type="ECO:0000259" key="7">
    <source>
        <dbReference type="Pfam" id="PF01266"/>
    </source>
</evidence>
<sequence>MSDPSSLHPAQRAAALTDAAEREFDVIVIGGGITGVGTALDAVSRGLSVALFEKGDLASGTSSRSGKVFHGGLRYLEQLNFSLVREALTERDLMVDRLCPHLVSPEKFLFPFTRRWERPYIGSGVLLYDLLRLTGTRSVPGHRHLSRRGVLREMPALRTDVTGGVQYYDVRVDDARHTMTVARTAARLGARIVTRAPVVGVLSDAGRVSGVRVRDVDSGDEVTVRGRTVVSATGVWAEDVQSLAGESSISVTAAKGIHLVVPGDRIDSATGMIAKTSDSVFIIRRWFDYWLMGTTDTRWDADRDDPAATQADVDYLLGHANRWLRTPLSSEDVVGVYAGLRPLVSGKGDATAALSRDHAVLEGPSGMFSVVGGKYTTYRIMARDAVDALAGRLGRAVPASVTERLPVLGATGYPALRNQVASLAAESGLPEAAIEHLLGRYGALTTELLDLVADRPALGEPVSGAPGYLAAELHYAAAHEGALTLDDVLVRRTRVFMEAPDRGVSAAQHAADVVGDVLGWDDVRRKEEVERYRVEREADRRAAAVVTDADAARVRRDARGARA</sequence>
<dbReference type="InterPro" id="IPR006076">
    <property type="entry name" value="FAD-dep_OxRdtase"/>
</dbReference>
<keyword evidence="4" id="KW-0274">FAD</keyword>
<keyword evidence="10" id="KW-1185">Reference proteome</keyword>
<evidence type="ECO:0000256" key="4">
    <source>
        <dbReference type="ARBA" id="ARBA00022827"/>
    </source>
</evidence>
<dbReference type="Gene3D" id="3.30.9.10">
    <property type="entry name" value="D-Amino Acid Oxidase, subunit A, domain 2"/>
    <property type="match status" value="1"/>
</dbReference>
<keyword evidence="5 6" id="KW-0560">Oxidoreductase</keyword>
<reference evidence="10" key="1">
    <citation type="journal article" date="2019" name="Int. J. Syst. Evol. Microbiol.">
        <title>The Global Catalogue of Microorganisms (GCM) 10K type strain sequencing project: providing services to taxonomists for standard genome sequencing and annotation.</title>
        <authorList>
            <consortium name="The Broad Institute Genomics Platform"/>
            <consortium name="The Broad Institute Genome Sequencing Center for Infectious Disease"/>
            <person name="Wu L."/>
            <person name="Ma J."/>
        </authorList>
    </citation>
    <scope>NUCLEOTIDE SEQUENCE [LARGE SCALE GENOMIC DNA]</scope>
    <source>
        <strain evidence="10">KCTC 32255</strain>
    </source>
</reference>
<evidence type="ECO:0000256" key="6">
    <source>
        <dbReference type="RuleBase" id="RU361217"/>
    </source>
</evidence>
<evidence type="ECO:0000313" key="9">
    <source>
        <dbReference type="EMBL" id="MFC6870282.1"/>
    </source>
</evidence>
<dbReference type="InterPro" id="IPR036188">
    <property type="entry name" value="FAD/NAD-bd_sf"/>
</dbReference>
<dbReference type="EMBL" id="JBHSXX010000001">
    <property type="protein sequence ID" value="MFC6870282.1"/>
    <property type="molecule type" value="Genomic_DNA"/>
</dbReference>
<dbReference type="RefSeq" id="WP_345389675.1">
    <property type="nucleotide sequence ID" value="NZ_BAABLA010000002.1"/>
</dbReference>
<dbReference type="Proteomes" id="UP001596337">
    <property type="component" value="Unassembled WGS sequence"/>
</dbReference>
<feature type="domain" description="FAD dependent oxidoreductase" evidence="7">
    <location>
        <begin position="25"/>
        <end position="375"/>
    </location>
</feature>
<evidence type="ECO:0000256" key="5">
    <source>
        <dbReference type="ARBA" id="ARBA00023002"/>
    </source>
</evidence>
<comment type="catalytic activity">
    <reaction evidence="6">
        <text>a quinone + sn-glycerol 3-phosphate = dihydroxyacetone phosphate + a quinol</text>
        <dbReference type="Rhea" id="RHEA:18977"/>
        <dbReference type="ChEBI" id="CHEBI:24646"/>
        <dbReference type="ChEBI" id="CHEBI:57597"/>
        <dbReference type="ChEBI" id="CHEBI:57642"/>
        <dbReference type="ChEBI" id="CHEBI:132124"/>
        <dbReference type="EC" id="1.1.5.3"/>
    </reaction>
</comment>
<evidence type="ECO:0000256" key="1">
    <source>
        <dbReference type="ARBA" id="ARBA00001974"/>
    </source>
</evidence>
<dbReference type="InterPro" id="IPR000447">
    <property type="entry name" value="G3P_DH_FAD-dep"/>
</dbReference>
<dbReference type="Gene3D" id="1.10.8.870">
    <property type="entry name" value="Alpha-glycerophosphate oxidase, cap domain"/>
    <property type="match status" value="1"/>
</dbReference>
<dbReference type="Pfam" id="PF01266">
    <property type="entry name" value="DAO"/>
    <property type="match status" value="1"/>
</dbReference>
<dbReference type="PRINTS" id="PR01001">
    <property type="entry name" value="FADG3PDH"/>
</dbReference>
<evidence type="ECO:0000256" key="3">
    <source>
        <dbReference type="ARBA" id="ARBA00022630"/>
    </source>
</evidence>
<dbReference type="Pfam" id="PF16901">
    <property type="entry name" value="DAO_C"/>
    <property type="match status" value="1"/>
</dbReference>